<dbReference type="InterPro" id="IPR049625">
    <property type="entry name" value="Glyco_transf_61_cat"/>
</dbReference>
<dbReference type="PaxDb" id="2903-EOD25398"/>
<dbReference type="EnsemblProtists" id="EOD25398">
    <property type="protein sequence ID" value="EOD25398"/>
    <property type="gene ID" value="EMIHUDRAFT_123554"/>
</dbReference>
<feature type="domain" description="Glycosyltransferase 61 catalytic" evidence="4">
    <location>
        <begin position="169"/>
        <end position="268"/>
    </location>
</feature>
<evidence type="ECO:0000313" key="6">
    <source>
        <dbReference type="Proteomes" id="UP000013827"/>
    </source>
</evidence>
<name>A0A0D3JPG3_EMIH1</name>
<dbReference type="AlphaFoldDB" id="A0A0D3JPG3"/>
<dbReference type="Pfam" id="PF04577">
    <property type="entry name" value="Glyco_transf_61"/>
    <property type="match status" value="1"/>
</dbReference>
<dbReference type="Proteomes" id="UP000013827">
    <property type="component" value="Unassembled WGS sequence"/>
</dbReference>
<evidence type="ECO:0000256" key="3">
    <source>
        <dbReference type="ARBA" id="ARBA00023180"/>
    </source>
</evidence>
<dbReference type="PANTHER" id="PTHR20961">
    <property type="entry name" value="GLYCOSYLTRANSFERASE"/>
    <property type="match status" value="1"/>
</dbReference>
<reference evidence="5" key="2">
    <citation type="submission" date="2024-10" db="UniProtKB">
        <authorList>
            <consortium name="EnsemblProtists"/>
        </authorList>
    </citation>
    <scope>IDENTIFICATION</scope>
</reference>
<dbReference type="InterPro" id="IPR007657">
    <property type="entry name" value="Glycosyltransferase_61"/>
</dbReference>
<dbReference type="OMA" id="WALMEVE"/>
<dbReference type="GO" id="GO:0016757">
    <property type="term" value="F:glycosyltransferase activity"/>
    <property type="evidence" value="ECO:0007669"/>
    <property type="project" value="UniProtKB-KW"/>
</dbReference>
<evidence type="ECO:0000256" key="2">
    <source>
        <dbReference type="ARBA" id="ARBA00022679"/>
    </source>
</evidence>
<keyword evidence="6" id="KW-1185">Reference proteome</keyword>
<proteinExistence type="predicted"/>
<organism evidence="5 6">
    <name type="scientific">Emiliania huxleyi (strain CCMP1516)</name>
    <dbReference type="NCBI Taxonomy" id="280463"/>
    <lineage>
        <taxon>Eukaryota</taxon>
        <taxon>Haptista</taxon>
        <taxon>Haptophyta</taxon>
        <taxon>Prymnesiophyceae</taxon>
        <taxon>Isochrysidales</taxon>
        <taxon>Noelaerhabdaceae</taxon>
        <taxon>Emiliania</taxon>
    </lineage>
</organism>
<dbReference type="GeneID" id="17270945"/>
<evidence type="ECO:0000256" key="1">
    <source>
        <dbReference type="ARBA" id="ARBA00022676"/>
    </source>
</evidence>
<keyword evidence="3" id="KW-0325">Glycoprotein</keyword>
<dbReference type="RefSeq" id="XP_005777827.1">
    <property type="nucleotide sequence ID" value="XM_005777770.1"/>
</dbReference>
<sequence length="347" mass="39683">MKLNPKEVGTERDQSDRFWRQYAPDEWRQNGWRITRPLAGVPFLLTIKDYTVGVRGPHGCEPTYVDCLVDQNNSFSPVHFPHAAEAQFACWSLFRQHPTLHPRFILGRGTQFSSAPWTEALWALMEVERHMVEQRRGPQGCAVIGQRRNRNSGWLGSEQSWFIARSDAGELQQRLFKRSAPERGIVKVGLINRAGSRRVVNADLLAARLIRTLARHNLSRSYSLSHINDLGDFSFEEQAHWVHEKDVIIAPHGAQNTNFVWARRCTSILEIYPANYFIPGLYLQLARAAGAVIFAAHQGRQDMSKVFNYRLRRAVRSRNIFFDVEAAASTLKLMLDARLQCLGSVEM</sequence>
<evidence type="ECO:0000259" key="4">
    <source>
        <dbReference type="Pfam" id="PF04577"/>
    </source>
</evidence>
<dbReference type="HOGENOM" id="CLU_800307_0_0_1"/>
<dbReference type="KEGG" id="ehx:EMIHUDRAFT_123554"/>
<accession>A0A0D3JPG3</accession>
<reference evidence="6" key="1">
    <citation type="journal article" date="2013" name="Nature">
        <title>Pan genome of the phytoplankton Emiliania underpins its global distribution.</title>
        <authorList>
            <person name="Read B.A."/>
            <person name="Kegel J."/>
            <person name="Klute M.J."/>
            <person name="Kuo A."/>
            <person name="Lefebvre S.C."/>
            <person name="Maumus F."/>
            <person name="Mayer C."/>
            <person name="Miller J."/>
            <person name="Monier A."/>
            <person name="Salamov A."/>
            <person name="Young J."/>
            <person name="Aguilar M."/>
            <person name="Claverie J.M."/>
            <person name="Frickenhaus S."/>
            <person name="Gonzalez K."/>
            <person name="Herman E.K."/>
            <person name="Lin Y.C."/>
            <person name="Napier J."/>
            <person name="Ogata H."/>
            <person name="Sarno A.F."/>
            <person name="Shmutz J."/>
            <person name="Schroeder D."/>
            <person name="de Vargas C."/>
            <person name="Verret F."/>
            <person name="von Dassow P."/>
            <person name="Valentin K."/>
            <person name="Van de Peer Y."/>
            <person name="Wheeler G."/>
            <person name="Dacks J.B."/>
            <person name="Delwiche C.F."/>
            <person name="Dyhrman S.T."/>
            <person name="Glockner G."/>
            <person name="John U."/>
            <person name="Richards T."/>
            <person name="Worden A.Z."/>
            <person name="Zhang X."/>
            <person name="Grigoriev I.V."/>
            <person name="Allen A.E."/>
            <person name="Bidle K."/>
            <person name="Borodovsky M."/>
            <person name="Bowler C."/>
            <person name="Brownlee C."/>
            <person name="Cock J.M."/>
            <person name="Elias M."/>
            <person name="Gladyshev V.N."/>
            <person name="Groth M."/>
            <person name="Guda C."/>
            <person name="Hadaegh A."/>
            <person name="Iglesias-Rodriguez M.D."/>
            <person name="Jenkins J."/>
            <person name="Jones B.M."/>
            <person name="Lawson T."/>
            <person name="Leese F."/>
            <person name="Lindquist E."/>
            <person name="Lobanov A."/>
            <person name="Lomsadze A."/>
            <person name="Malik S.B."/>
            <person name="Marsh M.E."/>
            <person name="Mackinder L."/>
            <person name="Mock T."/>
            <person name="Mueller-Roeber B."/>
            <person name="Pagarete A."/>
            <person name="Parker M."/>
            <person name="Probert I."/>
            <person name="Quesneville H."/>
            <person name="Raines C."/>
            <person name="Rensing S.A."/>
            <person name="Riano-Pachon D.M."/>
            <person name="Richier S."/>
            <person name="Rokitta S."/>
            <person name="Shiraiwa Y."/>
            <person name="Soanes D.M."/>
            <person name="van der Giezen M."/>
            <person name="Wahlund T.M."/>
            <person name="Williams B."/>
            <person name="Wilson W."/>
            <person name="Wolfe G."/>
            <person name="Wurch L.L."/>
        </authorList>
    </citation>
    <scope>NUCLEOTIDE SEQUENCE</scope>
</reference>
<keyword evidence="2" id="KW-0808">Transferase</keyword>
<evidence type="ECO:0000313" key="5">
    <source>
        <dbReference type="EnsemblProtists" id="EOD25398"/>
    </source>
</evidence>
<keyword evidence="1" id="KW-0328">Glycosyltransferase</keyword>
<protein>
    <recommendedName>
        <fullName evidence="4">Glycosyltransferase 61 catalytic domain-containing protein</fullName>
    </recommendedName>
</protein>